<evidence type="ECO:0000313" key="3">
    <source>
        <dbReference type="Proteomes" id="UP000613401"/>
    </source>
</evidence>
<sequence length="76" mass="8092">MIFSQLCAVAVAATKLANASDCKRAPGDSCWPSDAVWTALNETVSGRLLKNVLPGSVCYKDQPSYDEAACRAVLSR</sequence>
<accession>A0A8H4CBZ8</accession>
<dbReference type="Proteomes" id="UP000613401">
    <property type="component" value="Unassembled WGS sequence"/>
</dbReference>
<dbReference type="EMBL" id="WVTB01000068">
    <property type="protein sequence ID" value="KAF3801240.1"/>
    <property type="molecule type" value="Genomic_DNA"/>
</dbReference>
<reference evidence="2" key="1">
    <citation type="journal article" date="2020" name="Phytopathology">
        <title>Genome sequence and comparative analysis of Colletotrichum gloeosporioides isolated from Liriodendron leaves.</title>
        <authorList>
            <person name="Fu F.F."/>
            <person name="Hao Z."/>
            <person name="Wang P."/>
            <person name="Lu Y."/>
            <person name="Xue L.J."/>
            <person name="Wei G."/>
            <person name="Tian Y."/>
            <person name="Baishi H."/>
            <person name="Xu H."/>
            <person name="Shi J."/>
            <person name="Cheng T."/>
            <person name="Wang G."/>
            <person name="Yi Y."/>
            <person name="Chen J."/>
        </authorList>
    </citation>
    <scope>NUCLEOTIDE SEQUENCE</scope>
    <source>
        <strain evidence="2">Lc1</strain>
    </source>
</reference>
<evidence type="ECO:0000256" key="1">
    <source>
        <dbReference type="SAM" id="SignalP"/>
    </source>
</evidence>
<keyword evidence="1" id="KW-0732">Signal</keyword>
<organism evidence="2 3">
    <name type="scientific">Colletotrichum gloeosporioides</name>
    <name type="common">Anthracnose fungus</name>
    <name type="synonym">Glomerella cingulata</name>
    <dbReference type="NCBI Taxonomy" id="474922"/>
    <lineage>
        <taxon>Eukaryota</taxon>
        <taxon>Fungi</taxon>
        <taxon>Dikarya</taxon>
        <taxon>Ascomycota</taxon>
        <taxon>Pezizomycotina</taxon>
        <taxon>Sordariomycetes</taxon>
        <taxon>Hypocreomycetidae</taxon>
        <taxon>Glomerellales</taxon>
        <taxon>Glomerellaceae</taxon>
        <taxon>Colletotrichum</taxon>
        <taxon>Colletotrichum gloeosporioides species complex</taxon>
    </lineage>
</organism>
<dbReference type="AlphaFoldDB" id="A0A8H4CBZ8"/>
<proteinExistence type="predicted"/>
<feature type="signal peptide" evidence="1">
    <location>
        <begin position="1"/>
        <end position="19"/>
    </location>
</feature>
<protein>
    <submittedName>
        <fullName evidence="2">FAD-linked oxidoreductase easE</fullName>
    </submittedName>
</protein>
<dbReference type="RefSeq" id="XP_045260399.1">
    <property type="nucleotide sequence ID" value="XM_045406747.1"/>
</dbReference>
<name>A0A8H4CBZ8_COLGL</name>
<evidence type="ECO:0000313" key="2">
    <source>
        <dbReference type="EMBL" id="KAF3801240.1"/>
    </source>
</evidence>
<comment type="caution">
    <text evidence="2">The sequence shown here is derived from an EMBL/GenBank/DDBJ whole genome shotgun (WGS) entry which is preliminary data.</text>
</comment>
<keyword evidence="3" id="KW-1185">Reference proteome</keyword>
<feature type="chain" id="PRO_5033986171" evidence="1">
    <location>
        <begin position="20"/>
        <end position="76"/>
    </location>
</feature>
<gene>
    <name evidence="2" type="ORF">GCG54_00006748</name>
</gene>
<reference evidence="2" key="2">
    <citation type="submission" date="2020-03" db="EMBL/GenBank/DDBJ databases">
        <authorList>
            <person name="Fu F.-F."/>
            <person name="Chen J."/>
        </authorList>
    </citation>
    <scope>NUCLEOTIDE SEQUENCE</scope>
    <source>
        <strain evidence="2">Lc1</strain>
    </source>
</reference>
<dbReference type="GeneID" id="69013896"/>